<proteinExistence type="predicted"/>
<dbReference type="EMBL" id="ASTJ01000024">
    <property type="protein sequence ID" value="EPC02624.1"/>
    <property type="molecule type" value="Genomic_DNA"/>
</dbReference>
<organism evidence="1 2">
    <name type="scientific">Litchfieldella anticariensis (strain DSM 16096 / CECT 5854 / CIP 108499 / LMG 22089 / FP35)</name>
    <name type="common">Halomonas anticariensis</name>
    <dbReference type="NCBI Taxonomy" id="1121939"/>
    <lineage>
        <taxon>Bacteria</taxon>
        <taxon>Pseudomonadati</taxon>
        <taxon>Pseudomonadota</taxon>
        <taxon>Gammaproteobacteria</taxon>
        <taxon>Oceanospirillales</taxon>
        <taxon>Halomonadaceae</taxon>
        <taxon>Litchfieldella</taxon>
    </lineage>
</organism>
<accession>S2L4H5</accession>
<reference evidence="1 2" key="1">
    <citation type="journal article" date="2013" name="Genome Announc.">
        <title>Draft genome sequence of the moderately halophilic gammaproteobacterium Halomonas anticariensis FP35.</title>
        <authorList>
            <person name="Tahrioui A."/>
            <person name="Quesada E."/>
            <person name="Llamas I."/>
        </authorList>
    </citation>
    <scope>NUCLEOTIDE SEQUENCE [LARGE SCALE GENOMIC DNA]</scope>
    <source>
        <strain evidence="2">DSM 16096 / CECT 5854 / LMG 22089 / FP35</strain>
    </source>
</reference>
<dbReference type="STRING" id="1121939.L861_09785"/>
<name>S2L4H5_LITA3</name>
<dbReference type="AlphaFoldDB" id="S2L4H5"/>
<evidence type="ECO:0000313" key="2">
    <source>
        <dbReference type="Proteomes" id="UP000014463"/>
    </source>
</evidence>
<evidence type="ECO:0000313" key="1">
    <source>
        <dbReference type="EMBL" id="EPC02624.1"/>
    </source>
</evidence>
<comment type="caution">
    <text evidence="1">The sequence shown here is derived from an EMBL/GenBank/DDBJ whole genome shotgun (WGS) entry which is preliminary data.</text>
</comment>
<gene>
    <name evidence="1" type="ORF">L861_09785</name>
</gene>
<keyword evidence="2" id="KW-1185">Reference proteome</keyword>
<dbReference type="Proteomes" id="UP000014463">
    <property type="component" value="Unassembled WGS sequence"/>
</dbReference>
<protein>
    <submittedName>
        <fullName evidence="1">Uncharacterized protein</fullName>
    </submittedName>
</protein>
<sequence length="34" mass="4205">MAVMGMMRIFWLLTFSRFSTWVSRIRMWHMPAKV</sequence>